<dbReference type="EMBL" id="MN740247">
    <property type="protein sequence ID" value="QHT95872.1"/>
    <property type="molecule type" value="Genomic_DNA"/>
</dbReference>
<reference evidence="1" key="1">
    <citation type="journal article" date="2020" name="Nature">
        <title>Giant virus diversity and host interactions through global metagenomics.</title>
        <authorList>
            <person name="Schulz F."/>
            <person name="Roux S."/>
            <person name="Paez-Espino D."/>
            <person name="Jungbluth S."/>
            <person name="Walsh D.A."/>
            <person name="Denef V.J."/>
            <person name="McMahon K.D."/>
            <person name="Konstantinidis K.T."/>
            <person name="Eloe-Fadrosh E.A."/>
            <person name="Kyrpides N.C."/>
            <person name="Woyke T."/>
        </authorList>
    </citation>
    <scope>NUCLEOTIDE SEQUENCE</scope>
    <source>
        <strain evidence="1">GVMAG-M-3300024301-20</strain>
    </source>
</reference>
<name>A0A6C0IS78_9ZZZZ</name>
<proteinExistence type="predicted"/>
<dbReference type="AlphaFoldDB" id="A0A6C0IS78"/>
<organism evidence="1">
    <name type="scientific">viral metagenome</name>
    <dbReference type="NCBI Taxonomy" id="1070528"/>
    <lineage>
        <taxon>unclassified sequences</taxon>
        <taxon>metagenomes</taxon>
        <taxon>organismal metagenomes</taxon>
    </lineage>
</organism>
<accession>A0A6C0IS78</accession>
<evidence type="ECO:0000313" key="1">
    <source>
        <dbReference type="EMBL" id="QHT95872.1"/>
    </source>
</evidence>
<sequence>MNIEQLKLKYRQDVKALREQVDEKLDKLHSQRNINITYKNNLIDKYKKEYISNMVALYKTLKNNINNITTY</sequence>
<protein>
    <submittedName>
        <fullName evidence="1">Uncharacterized protein</fullName>
    </submittedName>
</protein>